<dbReference type="PANTHER" id="PTHR23319">
    <property type="entry name" value="GRAM DOMAIN CONTAINING 1B, ISOFORM E"/>
    <property type="match status" value="1"/>
</dbReference>
<keyword evidence="3 7" id="KW-1133">Transmembrane helix</keyword>
<dbReference type="GO" id="GO:0032934">
    <property type="term" value="F:sterol binding"/>
    <property type="evidence" value="ECO:0007669"/>
    <property type="project" value="TreeGrafter"/>
</dbReference>
<dbReference type="PROSITE" id="PS51778">
    <property type="entry name" value="VAST"/>
    <property type="match status" value="1"/>
</dbReference>
<dbReference type="Pfam" id="PF00169">
    <property type="entry name" value="PH"/>
    <property type="match status" value="1"/>
</dbReference>
<feature type="compositionally biased region" description="Polar residues" evidence="6">
    <location>
        <begin position="851"/>
        <end position="861"/>
    </location>
</feature>
<feature type="domain" description="PH" evidence="8">
    <location>
        <begin position="300"/>
        <end position="399"/>
    </location>
</feature>
<comment type="subcellular location">
    <subcellularLocation>
        <location evidence="1">Membrane</location>
    </subcellularLocation>
</comment>
<evidence type="ECO:0000256" key="4">
    <source>
        <dbReference type="ARBA" id="ARBA00023136"/>
    </source>
</evidence>
<dbReference type="GO" id="GO:0032366">
    <property type="term" value="P:intracellular sterol transport"/>
    <property type="evidence" value="ECO:0007669"/>
    <property type="project" value="TreeGrafter"/>
</dbReference>
<dbReference type="Gene3D" id="2.30.29.30">
    <property type="entry name" value="Pleckstrin-homology domain (PH domain)/Phosphotyrosine-binding domain (PTB)"/>
    <property type="match status" value="1"/>
</dbReference>
<feature type="region of interest" description="Disordered" evidence="6">
    <location>
        <begin position="415"/>
        <end position="449"/>
    </location>
</feature>
<proteinExistence type="predicted"/>
<feature type="transmembrane region" description="Helical" evidence="7">
    <location>
        <begin position="1227"/>
        <end position="1248"/>
    </location>
</feature>
<dbReference type="InterPro" id="IPR051482">
    <property type="entry name" value="Cholesterol_transport"/>
</dbReference>
<dbReference type="Pfam" id="PF16746">
    <property type="entry name" value="BAR_3"/>
    <property type="match status" value="1"/>
</dbReference>
<evidence type="ECO:0000256" key="2">
    <source>
        <dbReference type="ARBA" id="ARBA00022692"/>
    </source>
</evidence>
<feature type="compositionally biased region" description="Polar residues" evidence="6">
    <location>
        <begin position="424"/>
        <end position="436"/>
    </location>
</feature>
<evidence type="ECO:0000256" key="1">
    <source>
        <dbReference type="ARBA" id="ARBA00004370"/>
    </source>
</evidence>
<dbReference type="SUPFAM" id="SSF103657">
    <property type="entry name" value="BAR/IMD domain-like"/>
    <property type="match status" value="1"/>
</dbReference>
<dbReference type="PANTHER" id="PTHR23319:SF4">
    <property type="entry name" value="GRAM DOMAIN CONTAINING 1B, ISOFORM E"/>
    <property type="match status" value="1"/>
</dbReference>
<feature type="region of interest" description="Disordered" evidence="6">
    <location>
        <begin position="838"/>
        <end position="902"/>
    </location>
</feature>
<reference evidence="10" key="1">
    <citation type="journal article" date="2014" name="Genome Announc.">
        <title>De novo whole-genome sequence and genome annotation of Lichtheimia ramosa.</title>
        <authorList>
            <person name="Linde J."/>
            <person name="Schwartze V."/>
            <person name="Binder U."/>
            <person name="Lass-Florl C."/>
            <person name="Voigt K."/>
            <person name="Horn F."/>
        </authorList>
    </citation>
    <scope>NUCLEOTIDE SEQUENCE</scope>
    <source>
        <strain evidence="10">JMRC FSU:6197</strain>
    </source>
</reference>
<evidence type="ECO:0000256" key="7">
    <source>
        <dbReference type="SAM" id="Phobius"/>
    </source>
</evidence>
<dbReference type="InterPro" id="IPR011993">
    <property type="entry name" value="PH-like_dom_sf"/>
</dbReference>
<dbReference type="InterPro" id="IPR004148">
    <property type="entry name" value="BAR_dom"/>
</dbReference>
<keyword evidence="2 7" id="KW-0812">Transmembrane</keyword>
<dbReference type="Pfam" id="PF16016">
    <property type="entry name" value="VASt"/>
    <property type="match status" value="1"/>
</dbReference>
<feature type="compositionally biased region" description="Polar residues" evidence="6">
    <location>
        <begin position="940"/>
        <end position="959"/>
    </location>
</feature>
<protein>
    <submittedName>
        <fullName evidence="10">Uncharacterized protein</fullName>
    </submittedName>
</protein>
<keyword evidence="4 7" id="KW-0472">Membrane</keyword>
<dbReference type="Gene3D" id="1.20.1270.60">
    <property type="entry name" value="Arfaptin homology (AH) domain/BAR domain"/>
    <property type="match status" value="1"/>
</dbReference>
<sequence length="1385" mass="153521">MQSGTCQPTILTLHDAITDSPVYRANALHFDEQIDLLEKWLEQLSKHLKLYTDKLNKFNLETNNVCKKAIPVGIDSALIDPNFTGAVIRSFSDALQTSLAFKTKLVSDLEDNFIQPLLQFVKTHLKDFKEFRKQHEKALERYEAQLYKYTSQSKSKEASAVREEAFRLHEARKAYVRMSGQHVVRILQFRSLLEHCLVDSFSSATLAHFHDFDGGKQVWAKLDSSLAAWKQWLVDDRSTCDYQLHRLQTARKQLEAEYLQQTQPLRDLDRYGSSAMVPLSNNRHSLDLSSIDDSNNKPTSCNKWGYLYTRVSRMTWTRKFFFLYDGYFGTCLVNPKLKGAITVGERVSVLLCDIKPVTDAADRRFCFEVVCVQQPPFFLQAETENEMREWMAAFARAKRFMLQNEKLHLHTQTTMTNTTNNGTESGSDSDSPQPNTIPIRHSSLPPTVNITSSVADSTISNDSALSFGNNNNHATTKDTNGEPSIVILSTSADHEDEISLDTSTTLTPLLVSEASKAQPIAATNNNSSSVPSSPAAGAQTFASAMASNTNHTTATVASTNAAAAQHQQQQQQQSWGIPWALVPNMFSGGAGVPSSHPEEDPVPSSPLSPAIPSMLASGMDNEGHPIVWPIRSDDAGVPKVELNGYSAELEARNKELRHLFGGVAQNEVVLDAFIGSLKKKPVDDDDLPDEVVSSPTAVDTFDQELKKQLEGSLQNPISKFGYSYTGRAFITQETFWYYSCILMNCVHTASIVETGTYIKSVRLVRDMSMKDTVTKNGPAKNIALAIDLNKGNEPLVITTLLNDVEAVMERLRFAVENAKTDDPLPIQTLYDVIQSMTASTQKSKTTHQMKKSASTTTATEQVSKEAEKTAEIYQPEPAMSPVPESKKKRKGRKSSGASKPVPKSGALAAAMMAATVAGGSGLFDPSRMAYAEDMHKRQHQSSNKESSSDEGNNSPTPSGQPAAKKGSSSGSDDDIPSHIQIPKGPVSCNCDEHMDKIESEVQLPVSAKKLYDYMFGDDITVWESKNTASNGTNLRVDPWVNVEGKQQRTMKYILPVNNPMVKLKEAEVVETQIVQKKEDYIRYVVQISTKTAQLPYADAFVPSIRYCITWVNKSQCKLTCSMGVKFIKSVLVKGMISKAALKGMGESLATFIPILQNETNKLAGNNKTATNDDSEKQSVAPVTNGTNGIPAAANATSFATSKDDDSLLGQATAYFNTAVDFVSELPLSIRGGLAGVVVLWIIFAWLFSGSNKSTNTEMEREFLPRSSSRAVYLRDLENGLLKTDLQPIYAQEESFQLFLENGTTHRWFNVDHHRMAIEFLFSRERVAMLRHDMLVIFNLLNQVDAQLLENEYVNWMLDTRKRCRLTGQPADTCDKIQVQLESFIG</sequence>
<dbReference type="GO" id="GO:0005886">
    <property type="term" value="C:plasma membrane"/>
    <property type="evidence" value="ECO:0007669"/>
    <property type="project" value="TreeGrafter"/>
</dbReference>
<dbReference type="GO" id="GO:0005789">
    <property type="term" value="C:endoplasmic reticulum membrane"/>
    <property type="evidence" value="ECO:0007669"/>
    <property type="project" value="TreeGrafter"/>
</dbReference>
<organism evidence="10">
    <name type="scientific">Lichtheimia ramosa</name>
    <dbReference type="NCBI Taxonomy" id="688394"/>
    <lineage>
        <taxon>Eukaryota</taxon>
        <taxon>Fungi</taxon>
        <taxon>Fungi incertae sedis</taxon>
        <taxon>Mucoromycota</taxon>
        <taxon>Mucoromycotina</taxon>
        <taxon>Mucoromycetes</taxon>
        <taxon>Mucorales</taxon>
        <taxon>Lichtheimiaceae</taxon>
        <taxon>Lichtheimia</taxon>
    </lineage>
</organism>
<dbReference type="InterPro" id="IPR031968">
    <property type="entry name" value="VASt"/>
</dbReference>
<dbReference type="SUPFAM" id="SSF50729">
    <property type="entry name" value="PH domain-like"/>
    <property type="match status" value="1"/>
</dbReference>
<dbReference type="EMBL" id="LK023316">
    <property type="protein sequence ID" value="CDS05324.1"/>
    <property type="molecule type" value="Genomic_DNA"/>
</dbReference>
<evidence type="ECO:0000256" key="6">
    <source>
        <dbReference type="SAM" id="MobiDB-lite"/>
    </source>
</evidence>
<evidence type="ECO:0000313" key="10">
    <source>
        <dbReference type="EMBL" id="CDS05324.1"/>
    </source>
</evidence>
<dbReference type="PROSITE" id="PS50003">
    <property type="entry name" value="PH_DOMAIN"/>
    <property type="match status" value="1"/>
</dbReference>
<feature type="coiled-coil region" evidence="5">
    <location>
        <begin position="125"/>
        <end position="152"/>
    </location>
</feature>
<dbReference type="GO" id="GO:0140268">
    <property type="term" value="C:endoplasmic reticulum-plasma membrane contact site"/>
    <property type="evidence" value="ECO:0007669"/>
    <property type="project" value="TreeGrafter"/>
</dbReference>
<dbReference type="InterPro" id="IPR027267">
    <property type="entry name" value="AH/BAR_dom_sf"/>
</dbReference>
<dbReference type="GO" id="GO:0120015">
    <property type="term" value="F:sterol transfer activity"/>
    <property type="evidence" value="ECO:0007669"/>
    <property type="project" value="TreeGrafter"/>
</dbReference>
<evidence type="ECO:0000256" key="5">
    <source>
        <dbReference type="SAM" id="Coils"/>
    </source>
</evidence>
<feature type="region of interest" description="Disordered" evidence="6">
    <location>
        <begin position="933"/>
        <end position="986"/>
    </location>
</feature>
<feature type="domain" description="VASt" evidence="9">
    <location>
        <begin position="993"/>
        <end position="1167"/>
    </location>
</feature>
<keyword evidence="5" id="KW-0175">Coiled coil</keyword>
<accession>A0A077WDT5</accession>
<dbReference type="SMART" id="SM00233">
    <property type="entry name" value="PH"/>
    <property type="match status" value="1"/>
</dbReference>
<name>A0A077WDT5_9FUNG</name>
<evidence type="ECO:0000259" key="8">
    <source>
        <dbReference type="PROSITE" id="PS50003"/>
    </source>
</evidence>
<dbReference type="InterPro" id="IPR001849">
    <property type="entry name" value="PH_domain"/>
</dbReference>
<gene>
    <name evidence="10" type="ORF">LRAMOSA07853</name>
</gene>
<evidence type="ECO:0000256" key="3">
    <source>
        <dbReference type="ARBA" id="ARBA00022989"/>
    </source>
</evidence>
<dbReference type="OrthoDB" id="10070851at2759"/>
<evidence type="ECO:0000259" key="9">
    <source>
        <dbReference type="PROSITE" id="PS51778"/>
    </source>
</evidence>